<organism evidence="2 3">
    <name type="scientific">Halorubellus litoreus</name>
    <dbReference type="NCBI Taxonomy" id="755308"/>
    <lineage>
        <taxon>Archaea</taxon>
        <taxon>Methanobacteriati</taxon>
        <taxon>Methanobacteriota</taxon>
        <taxon>Stenosarchaea group</taxon>
        <taxon>Halobacteria</taxon>
        <taxon>Halobacteriales</taxon>
        <taxon>Halorubellaceae</taxon>
        <taxon>Halorubellus</taxon>
    </lineage>
</organism>
<dbReference type="InterPro" id="IPR040624">
    <property type="entry name" value="HalOD1"/>
</dbReference>
<accession>A0ABD5VM32</accession>
<name>A0ABD5VM32_9EURY</name>
<feature type="domain" description="Halobacterial output" evidence="1">
    <location>
        <begin position="29"/>
        <end position="106"/>
    </location>
</feature>
<evidence type="ECO:0000313" key="2">
    <source>
        <dbReference type="EMBL" id="MFC6954534.1"/>
    </source>
</evidence>
<sequence>MPIDHSPGPLGDTDDMRLVVQTLYDPDQDDELGTKVVDVVTSLPEVDTDDFWDLPPLYDAVDVDAVERTFFGRETSGVDRLVQGIVSFEYLEHVITVRDDGWIFVYSS</sequence>
<evidence type="ECO:0000259" key="1">
    <source>
        <dbReference type="Pfam" id="PF18545"/>
    </source>
</evidence>
<reference evidence="2 3" key="1">
    <citation type="journal article" date="2019" name="Int. J. Syst. Evol. Microbiol.">
        <title>The Global Catalogue of Microorganisms (GCM) 10K type strain sequencing project: providing services to taxonomists for standard genome sequencing and annotation.</title>
        <authorList>
            <consortium name="The Broad Institute Genomics Platform"/>
            <consortium name="The Broad Institute Genome Sequencing Center for Infectious Disease"/>
            <person name="Wu L."/>
            <person name="Ma J."/>
        </authorList>
    </citation>
    <scope>NUCLEOTIDE SEQUENCE [LARGE SCALE GENOMIC DNA]</scope>
    <source>
        <strain evidence="2 3">GX26</strain>
    </source>
</reference>
<comment type="caution">
    <text evidence="2">The sequence shown here is derived from an EMBL/GenBank/DDBJ whole genome shotgun (WGS) entry which is preliminary data.</text>
</comment>
<proteinExistence type="predicted"/>
<gene>
    <name evidence="2" type="ORF">ACFQGB_16845</name>
</gene>
<dbReference type="Proteomes" id="UP001596395">
    <property type="component" value="Unassembled WGS sequence"/>
</dbReference>
<keyword evidence="3" id="KW-1185">Reference proteome</keyword>
<dbReference type="EMBL" id="JBHSXN010000003">
    <property type="protein sequence ID" value="MFC6954534.1"/>
    <property type="molecule type" value="Genomic_DNA"/>
</dbReference>
<dbReference type="AlphaFoldDB" id="A0ABD5VM32"/>
<dbReference type="Pfam" id="PF18545">
    <property type="entry name" value="HalOD1"/>
    <property type="match status" value="1"/>
</dbReference>
<evidence type="ECO:0000313" key="3">
    <source>
        <dbReference type="Proteomes" id="UP001596395"/>
    </source>
</evidence>
<protein>
    <submittedName>
        <fullName evidence="2">HalOD1 output domain-containing protein</fullName>
    </submittedName>
</protein>
<dbReference type="RefSeq" id="WP_336351481.1">
    <property type="nucleotide sequence ID" value="NZ_JAZAQL010000003.1"/>
</dbReference>